<dbReference type="AlphaFoldDB" id="A0A758JWX6"/>
<protein>
    <submittedName>
        <fullName evidence="1">Uncharacterized protein</fullName>
    </submittedName>
</protein>
<accession>A0A758JWX6</accession>
<sequence>KKQAKGFGISKNGRFIMVDLNNAQIEANFTEERILAKIDGQTHCAMYYLNGCYDDSVKMIEILGILYHNILDSVPTYREEDGQFTICSE</sequence>
<name>A0A758JWX6_SALER</name>
<organism evidence="1">
    <name type="scientific">Salmonella enterica</name>
    <name type="common">Salmonella choleraesuis</name>
    <dbReference type="NCBI Taxonomy" id="28901"/>
    <lineage>
        <taxon>Bacteria</taxon>
        <taxon>Pseudomonadati</taxon>
        <taxon>Pseudomonadota</taxon>
        <taxon>Gammaproteobacteria</taxon>
        <taxon>Enterobacterales</taxon>
        <taxon>Enterobacteriaceae</taxon>
        <taxon>Salmonella</taxon>
    </lineage>
</organism>
<comment type="caution">
    <text evidence="1">The sequence shown here is derived from an EMBL/GenBank/DDBJ whole genome shotgun (WGS) entry which is preliminary data.</text>
</comment>
<reference evidence="1" key="2">
    <citation type="submission" date="2020-02" db="EMBL/GenBank/DDBJ databases">
        <authorList>
            <consortium name="NCBI Pathogen Detection Project"/>
        </authorList>
    </citation>
    <scope>NUCLEOTIDE SEQUENCE</scope>
    <source>
        <strain evidence="1">MA.NL_R66</strain>
    </source>
</reference>
<evidence type="ECO:0000313" key="1">
    <source>
        <dbReference type="EMBL" id="HAG1192617.1"/>
    </source>
</evidence>
<gene>
    <name evidence="1" type="ORF">G8W20_004852</name>
</gene>
<dbReference type="EMBL" id="DAAXIT010000042">
    <property type="protein sequence ID" value="HAG1192617.1"/>
    <property type="molecule type" value="Genomic_DNA"/>
</dbReference>
<proteinExistence type="predicted"/>
<feature type="non-terminal residue" evidence="1">
    <location>
        <position position="1"/>
    </location>
</feature>
<reference evidence="1" key="1">
    <citation type="journal article" date="2018" name="Genome Biol.">
        <title>SKESA: strategic k-mer extension for scrupulous assemblies.</title>
        <authorList>
            <person name="Souvorov A."/>
            <person name="Agarwala R."/>
            <person name="Lipman D.J."/>
        </authorList>
    </citation>
    <scope>NUCLEOTIDE SEQUENCE</scope>
    <source>
        <strain evidence="1">MA.NL_R66</strain>
    </source>
</reference>